<accession>A0A0L6CYX6</accession>
<name>A0A0L6CYX6_9RHOB</name>
<evidence type="ECO:0008006" key="4">
    <source>
        <dbReference type="Google" id="ProtNLM"/>
    </source>
</evidence>
<evidence type="ECO:0000313" key="2">
    <source>
        <dbReference type="EMBL" id="KNX42688.1"/>
    </source>
</evidence>
<reference evidence="3" key="1">
    <citation type="submission" date="2015-07" db="EMBL/GenBank/DDBJ databases">
        <title>Draft Genome Sequence of Roseovarius tolerans EL-164, a producer of N-Acylated Alanine Methyl Esters (NAMEs).</title>
        <authorList>
            <person name="Voget S."/>
            <person name="Bruns H."/>
            <person name="Wagner-Doebler I."/>
            <person name="Schulz S."/>
            <person name="Daniel R."/>
        </authorList>
    </citation>
    <scope>NUCLEOTIDE SEQUENCE [LARGE SCALE GENOMIC DNA]</scope>
    <source>
        <strain evidence="3">EL-164</strain>
    </source>
</reference>
<protein>
    <recommendedName>
        <fullName evidence="4">Lipid A deacylase LpxR family protein</fullName>
    </recommendedName>
</protein>
<keyword evidence="1" id="KW-0732">Signal</keyword>
<dbReference type="STRING" id="74031.SAMN04488077_110129"/>
<dbReference type="AlphaFoldDB" id="A0A0L6CYX6"/>
<dbReference type="InterPro" id="IPR018707">
    <property type="entry name" value="LpxR"/>
</dbReference>
<dbReference type="OrthoDB" id="7721289at2"/>
<dbReference type="RefSeq" id="WP_050661699.1">
    <property type="nucleotide sequence ID" value="NZ_CP118494.1"/>
</dbReference>
<dbReference type="EMBL" id="LGVV01000006">
    <property type="protein sequence ID" value="KNX42688.1"/>
    <property type="molecule type" value="Genomic_DNA"/>
</dbReference>
<dbReference type="InterPro" id="IPR037107">
    <property type="entry name" value="Put_OMP_sf"/>
</dbReference>
<feature type="signal peptide" evidence="1">
    <location>
        <begin position="1"/>
        <end position="21"/>
    </location>
</feature>
<evidence type="ECO:0000313" key="3">
    <source>
        <dbReference type="Proteomes" id="UP000037046"/>
    </source>
</evidence>
<dbReference type="Pfam" id="PF09982">
    <property type="entry name" value="LpxR"/>
    <property type="match status" value="1"/>
</dbReference>
<sequence length="304" mass="33032">MTRVFAIALGLCIGLVTAAQAEGRYKIGYGLILTNDLIGDTKDRWRTGSVASSRVWADGWQGQAPTGFGDLLEFRFNAEIISPESIGAPAPNDRPFAGALSFGLHTHFERAAVEYALGGDLVITGSQTGLGDFQDFLHGLVGATERGPATRQNQIGNEFRPSGVFEMGREFTLGAVRIRPFAEARLGIEDLVRAGADITIGSLTRDELMVREPVTGQRYRVVREDRPGTAFILGGDIAYVDDSEFLPARSGVSVTEGRTRLRGGVHWEGAKGGSLFYGVTWLSEEFDQQPESQVVGSVQFRLRF</sequence>
<dbReference type="Proteomes" id="UP000037046">
    <property type="component" value="Unassembled WGS sequence"/>
</dbReference>
<proteinExistence type="predicted"/>
<dbReference type="Gene3D" id="2.40.128.140">
    <property type="entry name" value="Outer membrane protein"/>
    <property type="match status" value="1"/>
</dbReference>
<feature type="chain" id="PRO_5005563274" description="Lipid A deacylase LpxR family protein" evidence="1">
    <location>
        <begin position="22"/>
        <end position="304"/>
    </location>
</feature>
<evidence type="ECO:0000256" key="1">
    <source>
        <dbReference type="SAM" id="SignalP"/>
    </source>
</evidence>
<gene>
    <name evidence="2" type="ORF">ROTO_07570</name>
</gene>
<comment type="caution">
    <text evidence="2">The sequence shown here is derived from an EMBL/GenBank/DDBJ whole genome shotgun (WGS) entry which is preliminary data.</text>
</comment>
<organism evidence="2 3">
    <name type="scientific">Roseovarius tolerans</name>
    <dbReference type="NCBI Taxonomy" id="74031"/>
    <lineage>
        <taxon>Bacteria</taxon>
        <taxon>Pseudomonadati</taxon>
        <taxon>Pseudomonadota</taxon>
        <taxon>Alphaproteobacteria</taxon>
        <taxon>Rhodobacterales</taxon>
        <taxon>Roseobacteraceae</taxon>
        <taxon>Roseovarius</taxon>
    </lineage>
</organism>
<dbReference type="PATRIC" id="fig|74031.6.peg.777"/>
<keyword evidence="3" id="KW-1185">Reference proteome</keyword>